<dbReference type="AlphaFoldDB" id="A0A484LIK1"/>
<gene>
    <name evidence="1" type="ORF">CCAM_LOCUS17745</name>
</gene>
<dbReference type="OrthoDB" id="1305759at2759"/>
<evidence type="ECO:0000313" key="2">
    <source>
        <dbReference type="Proteomes" id="UP000595140"/>
    </source>
</evidence>
<evidence type="ECO:0008006" key="3">
    <source>
        <dbReference type="Google" id="ProtNLM"/>
    </source>
</evidence>
<accession>A0A484LIK1</accession>
<evidence type="ECO:0000313" key="1">
    <source>
        <dbReference type="EMBL" id="VFQ75969.1"/>
    </source>
</evidence>
<sequence>MTLTPRSLNLNLCSKCFAGYPKISRLIHRSYNSNNRCPRFFRHDLPFCSKIGNGKPSRTTPGRPSWLAEPAAHLTAPEAAALGVAVARLAAGTAAAVAAAGSRGATTTVVEADVDVDEEETLACNDTRMTATYLGTHRIPTRARTQFTHDILERADMITCRPISTPVDTKAKLSGTSGSLVADPALYRSIVGALQYLTFTGPDISYSVQQLCLHLHGPPRCPRRSYEAGPTLSPWHLHLRYDLPPSTDSL</sequence>
<proteinExistence type="predicted"/>
<name>A0A484LIK1_9ASTE</name>
<keyword evidence="2" id="KW-1185">Reference proteome</keyword>
<reference evidence="1 2" key="1">
    <citation type="submission" date="2018-04" db="EMBL/GenBank/DDBJ databases">
        <authorList>
            <person name="Vogel A."/>
        </authorList>
    </citation>
    <scope>NUCLEOTIDE SEQUENCE [LARGE SCALE GENOMIC DNA]</scope>
</reference>
<dbReference type="Proteomes" id="UP000595140">
    <property type="component" value="Unassembled WGS sequence"/>
</dbReference>
<dbReference type="EMBL" id="OOIL02001464">
    <property type="protein sequence ID" value="VFQ75969.1"/>
    <property type="molecule type" value="Genomic_DNA"/>
</dbReference>
<organism evidence="1 2">
    <name type="scientific">Cuscuta campestris</name>
    <dbReference type="NCBI Taxonomy" id="132261"/>
    <lineage>
        <taxon>Eukaryota</taxon>
        <taxon>Viridiplantae</taxon>
        <taxon>Streptophyta</taxon>
        <taxon>Embryophyta</taxon>
        <taxon>Tracheophyta</taxon>
        <taxon>Spermatophyta</taxon>
        <taxon>Magnoliopsida</taxon>
        <taxon>eudicotyledons</taxon>
        <taxon>Gunneridae</taxon>
        <taxon>Pentapetalae</taxon>
        <taxon>asterids</taxon>
        <taxon>lamiids</taxon>
        <taxon>Solanales</taxon>
        <taxon>Convolvulaceae</taxon>
        <taxon>Cuscuteae</taxon>
        <taxon>Cuscuta</taxon>
        <taxon>Cuscuta subgen. Grammica</taxon>
        <taxon>Cuscuta sect. Cleistogrammica</taxon>
    </lineage>
</organism>
<protein>
    <recommendedName>
        <fullName evidence="3">Reverse transcriptase Ty1/copia-type domain-containing protein</fullName>
    </recommendedName>
</protein>